<dbReference type="Pfam" id="PF00216">
    <property type="entry name" value="Bac_DNA_binding"/>
    <property type="match status" value="1"/>
</dbReference>
<dbReference type="SUPFAM" id="SSF47729">
    <property type="entry name" value="IHF-like DNA-binding proteins"/>
    <property type="match status" value="1"/>
</dbReference>
<comment type="similarity">
    <text evidence="1 4">Belongs to the bacterial histone-like protein family.</text>
</comment>
<dbReference type="RefSeq" id="WP_237853105.1">
    <property type="nucleotide sequence ID" value="NZ_JAKLWS010000006.1"/>
</dbReference>
<dbReference type="SMART" id="SM00411">
    <property type="entry name" value="BHL"/>
    <property type="match status" value="1"/>
</dbReference>
<organism evidence="5 6">
    <name type="scientific">Rhodohalobacter sulfatireducens</name>
    <dbReference type="NCBI Taxonomy" id="2911366"/>
    <lineage>
        <taxon>Bacteria</taxon>
        <taxon>Pseudomonadati</taxon>
        <taxon>Balneolota</taxon>
        <taxon>Balneolia</taxon>
        <taxon>Balneolales</taxon>
        <taxon>Balneolaceae</taxon>
        <taxon>Rhodohalobacter</taxon>
    </lineage>
</organism>
<dbReference type="EMBL" id="JAKLWS010000006">
    <property type="protein sequence ID" value="MCG2588262.1"/>
    <property type="molecule type" value="Genomic_DNA"/>
</dbReference>
<reference evidence="5" key="2">
    <citation type="submission" date="2024-05" db="EMBL/GenBank/DDBJ databases">
        <title>Rhodohalobacter halophilus gen. nov., sp. nov., a moderately halophilic member of the family Balneolaceae.</title>
        <authorList>
            <person name="Xia J."/>
        </authorList>
    </citation>
    <scope>NUCLEOTIDE SEQUENCE</scope>
    <source>
        <strain evidence="5">WB101</strain>
    </source>
</reference>
<sequence>MNYSELIERLSDQTGKSKKETKELLSDAISVLSDQLSSGTGVSIPDLGTFQTKVNEEKKVYNPHYDAYMIVPPKRVVNFSPASGLKEEVKFLSTDED</sequence>
<name>A0ABS9KBP8_9BACT</name>
<keyword evidence="6" id="KW-1185">Reference proteome</keyword>
<keyword evidence="3 5" id="KW-0238">DNA-binding</keyword>
<dbReference type="Proteomes" id="UP001165366">
    <property type="component" value="Unassembled WGS sequence"/>
</dbReference>
<evidence type="ECO:0000256" key="4">
    <source>
        <dbReference type="RuleBase" id="RU003939"/>
    </source>
</evidence>
<accession>A0ABS9KBP8</accession>
<dbReference type="PANTHER" id="PTHR33175">
    <property type="entry name" value="DNA-BINDING PROTEIN HU"/>
    <property type="match status" value="1"/>
</dbReference>
<dbReference type="GO" id="GO:0003677">
    <property type="term" value="F:DNA binding"/>
    <property type="evidence" value="ECO:0007669"/>
    <property type="project" value="UniProtKB-KW"/>
</dbReference>
<keyword evidence="2" id="KW-0226">DNA condensation</keyword>
<reference evidence="5" key="1">
    <citation type="submission" date="2022-01" db="EMBL/GenBank/DDBJ databases">
        <authorList>
            <person name="Wang Y."/>
        </authorList>
    </citation>
    <scope>NUCLEOTIDE SEQUENCE</scope>
    <source>
        <strain evidence="5">WB101</strain>
    </source>
</reference>
<gene>
    <name evidence="5" type="ORF">L6773_06765</name>
</gene>
<comment type="caution">
    <text evidence="5">The sequence shown here is derived from an EMBL/GenBank/DDBJ whole genome shotgun (WGS) entry which is preliminary data.</text>
</comment>
<evidence type="ECO:0000256" key="3">
    <source>
        <dbReference type="ARBA" id="ARBA00023125"/>
    </source>
</evidence>
<dbReference type="InterPro" id="IPR010992">
    <property type="entry name" value="IHF-like_DNA-bd_dom_sf"/>
</dbReference>
<evidence type="ECO:0000313" key="6">
    <source>
        <dbReference type="Proteomes" id="UP001165366"/>
    </source>
</evidence>
<evidence type="ECO:0000313" key="5">
    <source>
        <dbReference type="EMBL" id="MCG2588262.1"/>
    </source>
</evidence>
<dbReference type="Gene3D" id="4.10.520.10">
    <property type="entry name" value="IHF-like DNA-binding proteins"/>
    <property type="match status" value="1"/>
</dbReference>
<evidence type="ECO:0000256" key="2">
    <source>
        <dbReference type="ARBA" id="ARBA00023067"/>
    </source>
</evidence>
<dbReference type="InterPro" id="IPR000119">
    <property type="entry name" value="Hist_DNA-bd"/>
</dbReference>
<protein>
    <submittedName>
        <fullName evidence="5">HU family DNA-binding protein</fullName>
    </submittedName>
</protein>
<dbReference type="PANTHER" id="PTHR33175:SF3">
    <property type="entry name" value="DNA-BINDING PROTEIN HU-BETA"/>
    <property type="match status" value="1"/>
</dbReference>
<proteinExistence type="inferred from homology"/>
<evidence type="ECO:0000256" key="1">
    <source>
        <dbReference type="ARBA" id="ARBA00010529"/>
    </source>
</evidence>